<evidence type="ECO:0000256" key="2">
    <source>
        <dbReference type="ARBA" id="ARBA00022679"/>
    </source>
</evidence>
<dbReference type="OrthoDB" id="331948at2759"/>
<sequence length="785" mass="93514">MSLQYSPTINQILNGFQRTGLYQGQAYQKEQLFSALDKLTGSLYDRDVAQQLFEQCSPNQRGQVQLEDFAQVIIEADKVLQKKIHQTEQQMLQYREELKECQQLAQELQYNQKLNPQGVDRDSQLIIVIKQAHNIQYSDYQYSFVIISLDGVEVQTQMSTGDKYNPNFNQQLNFQIQTGSEEILIKLFVQDRNQRRILIGQSHLDLGEMHDQQVHSQQLQLVNERQQQLQTYLQIESQWIHNKLKYHQEMILKYEQTIQQSQIDIDDYQRDLLIVQQPFLENNLRNNLQQSLKQPQNNSLPQQNQAFLYQQQSNFIQQQKPYQMQPQQQQNIQIHKPDPNTVEEELSDELYYGFILYMLMLLLALFQCFARPDYLDLILAMLYIIIVCRDCFEPNYIKIVGVLTILSVIYDIVWISIYKNWWSGTDKTLPTWGEAGDPIVRMTLVFCVFNIILKTALCYILFHYYKESEQNKQIVFKFWQFEFPVGVHKQNLFTLNGLLVLNYIKLRIYLKQQLMFLKYLPPVLFSIFFVGMCSFYYITYLSMQEVYIQFIVGCVVLFIVLSAIQVIRFGPGYVDQSIKEELETQLFNELQEELKLLMMSEDKMLDFLDQNQCIQPLTEEQLIHMLNIKVLENKGIKICKTCQSYKPLRAHHCSQCKQCVFRMDHHCMWLNICIGIKNYKYFMMLIFYINVCLILVLITYFNTYIQAIEENDFQLLIKFTYYHGILILFILFSPLFLHHVRLASNNQTTIEFYEKKQKTNPFYINIWDNLKEILGPEWYYWLLPI</sequence>
<keyword evidence="4 7" id="KW-1133">Transmembrane helix</keyword>
<evidence type="ECO:0000256" key="6">
    <source>
        <dbReference type="ARBA" id="ARBA00023315"/>
    </source>
</evidence>
<keyword evidence="6 7" id="KW-0012">Acyltransferase</keyword>
<evidence type="ECO:0000259" key="9">
    <source>
        <dbReference type="PROSITE" id="PS50004"/>
    </source>
</evidence>
<evidence type="ECO:0000313" key="10">
    <source>
        <dbReference type="EMBL" id="CAD8150182.1"/>
    </source>
</evidence>
<dbReference type="CDD" id="cd00030">
    <property type="entry name" value="C2"/>
    <property type="match status" value="1"/>
</dbReference>
<evidence type="ECO:0000256" key="8">
    <source>
        <dbReference type="SAM" id="Coils"/>
    </source>
</evidence>
<feature type="domain" description="C2" evidence="9">
    <location>
        <begin position="104"/>
        <end position="219"/>
    </location>
</feature>
<keyword evidence="5 7" id="KW-0472">Membrane</keyword>
<evidence type="ECO:0000256" key="7">
    <source>
        <dbReference type="RuleBase" id="RU079119"/>
    </source>
</evidence>
<feature type="transmembrane region" description="Helical" evidence="7">
    <location>
        <begin position="350"/>
        <end position="368"/>
    </location>
</feature>
<reference evidence="10" key="1">
    <citation type="submission" date="2021-01" db="EMBL/GenBank/DDBJ databases">
        <authorList>
            <consortium name="Genoscope - CEA"/>
            <person name="William W."/>
        </authorList>
    </citation>
    <scope>NUCLEOTIDE SEQUENCE</scope>
</reference>
<accession>A0A8S1TGK5</accession>
<dbReference type="Pfam" id="PF01529">
    <property type="entry name" value="DHHC"/>
    <property type="match status" value="1"/>
</dbReference>
<feature type="coiled-coil region" evidence="8">
    <location>
        <begin position="77"/>
        <end position="111"/>
    </location>
</feature>
<feature type="transmembrane region" description="Helical" evidence="7">
    <location>
        <begin position="519"/>
        <end position="540"/>
    </location>
</feature>
<keyword evidence="11" id="KW-1185">Reference proteome</keyword>
<organism evidence="10 11">
    <name type="scientific">Paramecium pentaurelia</name>
    <dbReference type="NCBI Taxonomy" id="43138"/>
    <lineage>
        <taxon>Eukaryota</taxon>
        <taxon>Sar</taxon>
        <taxon>Alveolata</taxon>
        <taxon>Ciliophora</taxon>
        <taxon>Intramacronucleata</taxon>
        <taxon>Oligohymenophorea</taxon>
        <taxon>Peniculida</taxon>
        <taxon>Parameciidae</taxon>
        <taxon>Paramecium</taxon>
    </lineage>
</organism>
<comment type="caution">
    <text evidence="7">Lacks conserved residue(s) required for the propagation of feature annotation.</text>
</comment>
<dbReference type="EMBL" id="CAJJDO010000020">
    <property type="protein sequence ID" value="CAD8150182.1"/>
    <property type="molecule type" value="Genomic_DNA"/>
</dbReference>
<keyword evidence="8" id="KW-0175">Coiled coil</keyword>
<evidence type="ECO:0000256" key="1">
    <source>
        <dbReference type="ARBA" id="ARBA00004141"/>
    </source>
</evidence>
<gene>
    <name evidence="10" type="ORF">PPENT_87.1.T0200132</name>
</gene>
<protein>
    <recommendedName>
        <fullName evidence="7">Palmitoyltransferase</fullName>
        <ecNumber evidence="7">2.3.1.225</ecNumber>
    </recommendedName>
</protein>
<dbReference type="Pfam" id="PF00168">
    <property type="entry name" value="C2"/>
    <property type="match status" value="1"/>
</dbReference>
<feature type="transmembrane region" description="Helical" evidence="7">
    <location>
        <begin position="546"/>
        <end position="567"/>
    </location>
</feature>
<proteinExistence type="inferred from homology"/>
<dbReference type="InterPro" id="IPR000008">
    <property type="entry name" value="C2_dom"/>
</dbReference>
<dbReference type="Proteomes" id="UP000689195">
    <property type="component" value="Unassembled WGS sequence"/>
</dbReference>
<dbReference type="InterPro" id="IPR001594">
    <property type="entry name" value="Palmitoyltrfase_DHHC"/>
</dbReference>
<dbReference type="EC" id="2.3.1.225" evidence="7"/>
<keyword evidence="3 7" id="KW-0812">Transmembrane</keyword>
<name>A0A8S1TGK5_9CILI</name>
<comment type="subcellular location">
    <subcellularLocation>
        <location evidence="1">Membrane</location>
        <topology evidence="1">Multi-pass membrane protein</topology>
    </subcellularLocation>
</comment>
<dbReference type="PROSITE" id="PS50216">
    <property type="entry name" value="DHHC"/>
    <property type="match status" value="1"/>
</dbReference>
<dbReference type="PROSITE" id="PS50004">
    <property type="entry name" value="C2"/>
    <property type="match status" value="1"/>
</dbReference>
<comment type="catalytic activity">
    <reaction evidence="7">
        <text>L-cysteinyl-[protein] + hexadecanoyl-CoA = S-hexadecanoyl-L-cysteinyl-[protein] + CoA</text>
        <dbReference type="Rhea" id="RHEA:36683"/>
        <dbReference type="Rhea" id="RHEA-COMP:10131"/>
        <dbReference type="Rhea" id="RHEA-COMP:11032"/>
        <dbReference type="ChEBI" id="CHEBI:29950"/>
        <dbReference type="ChEBI" id="CHEBI:57287"/>
        <dbReference type="ChEBI" id="CHEBI:57379"/>
        <dbReference type="ChEBI" id="CHEBI:74151"/>
        <dbReference type="EC" id="2.3.1.225"/>
    </reaction>
</comment>
<feature type="transmembrane region" description="Helical" evidence="7">
    <location>
        <begin position="399"/>
        <end position="418"/>
    </location>
</feature>
<dbReference type="GO" id="GO:0019706">
    <property type="term" value="F:protein-cysteine S-palmitoyltransferase activity"/>
    <property type="evidence" value="ECO:0007669"/>
    <property type="project" value="UniProtKB-EC"/>
</dbReference>
<feature type="transmembrane region" description="Helical" evidence="7">
    <location>
        <begin position="438"/>
        <end position="462"/>
    </location>
</feature>
<dbReference type="GO" id="GO:0016020">
    <property type="term" value="C:membrane"/>
    <property type="evidence" value="ECO:0007669"/>
    <property type="project" value="UniProtKB-SubCell"/>
</dbReference>
<comment type="caution">
    <text evidence="10">The sequence shown here is derived from an EMBL/GenBank/DDBJ whole genome shotgun (WGS) entry which is preliminary data.</text>
</comment>
<keyword evidence="2 7" id="KW-0808">Transferase</keyword>
<dbReference type="AlphaFoldDB" id="A0A8S1TGK5"/>
<feature type="transmembrane region" description="Helical" evidence="7">
    <location>
        <begin position="681"/>
        <end position="701"/>
    </location>
</feature>
<dbReference type="PANTHER" id="PTHR12246">
    <property type="entry name" value="PALMITOYLTRANSFERASE ZDHHC16"/>
    <property type="match status" value="1"/>
</dbReference>
<evidence type="ECO:0000256" key="4">
    <source>
        <dbReference type="ARBA" id="ARBA00022989"/>
    </source>
</evidence>
<dbReference type="SMART" id="SM00239">
    <property type="entry name" value="C2"/>
    <property type="match status" value="1"/>
</dbReference>
<dbReference type="InterPro" id="IPR039859">
    <property type="entry name" value="PFA4/ZDH16/20/ERF2-like"/>
</dbReference>
<comment type="domain">
    <text evidence="7">The DHHC domain is required for palmitoyltransferase activity.</text>
</comment>
<evidence type="ECO:0000256" key="3">
    <source>
        <dbReference type="ARBA" id="ARBA00022692"/>
    </source>
</evidence>
<feature type="transmembrane region" description="Helical" evidence="7">
    <location>
        <begin position="721"/>
        <end position="737"/>
    </location>
</feature>
<evidence type="ECO:0000256" key="5">
    <source>
        <dbReference type="ARBA" id="ARBA00023136"/>
    </source>
</evidence>
<evidence type="ECO:0000313" key="11">
    <source>
        <dbReference type="Proteomes" id="UP000689195"/>
    </source>
</evidence>
<comment type="similarity">
    <text evidence="7">Belongs to the DHHC palmitoyltransferase family.</text>
</comment>